<evidence type="ECO:0000259" key="2">
    <source>
        <dbReference type="Pfam" id="PF02657"/>
    </source>
</evidence>
<dbReference type="RefSeq" id="WP_013181676.1">
    <property type="nucleotide sequence ID" value="NC_014225.1"/>
</dbReference>
<feature type="domain" description="Fe-S metabolism associated" evidence="2">
    <location>
        <begin position="15"/>
        <end position="132"/>
    </location>
</feature>
<dbReference type="OrthoDB" id="21282at2"/>
<evidence type="ECO:0000313" key="3">
    <source>
        <dbReference type="EMBL" id="ADI37951.1"/>
    </source>
</evidence>
<dbReference type="KEGG" id="wch:wcw_0581"/>
<evidence type="ECO:0000256" key="1">
    <source>
        <dbReference type="ARBA" id="ARBA00010282"/>
    </source>
</evidence>
<evidence type="ECO:0000313" key="4">
    <source>
        <dbReference type="Proteomes" id="UP000001505"/>
    </source>
</evidence>
<name>D6YUZ0_WADCW</name>
<dbReference type="EMBL" id="CP001928">
    <property type="protein sequence ID" value="ADI37951.1"/>
    <property type="molecule type" value="Genomic_DNA"/>
</dbReference>
<dbReference type="Proteomes" id="UP000001505">
    <property type="component" value="Chromosome"/>
</dbReference>
<dbReference type="InterPro" id="IPR003808">
    <property type="entry name" value="Fe-S_metab-assoc_dom"/>
</dbReference>
<dbReference type="eggNOG" id="COG2166">
    <property type="taxonomic scope" value="Bacteria"/>
</dbReference>
<keyword evidence="4" id="KW-1185">Reference proteome</keyword>
<dbReference type="HOGENOM" id="CLU_124502_0_2_0"/>
<comment type="similarity">
    <text evidence="1">Belongs to the SufE family.</text>
</comment>
<reference evidence="3 4" key="1">
    <citation type="journal article" date="2010" name="PLoS ONE">
        <title>The Waddlia genome: a window into chlamydial biology.</title>
        <authorList>
            <person name="Bertelli C."/>
            <person name="Collyn F."/>
            <person name="Croxatto A."/>
            <person name="Ruckert C."/>
            <person name="Polkinghorne A."/>
            <person name="Kebbi-Beghdadi C."/>
            <person name="Goesmann A."/>
            <person name="Vaughan L."/>
            <person name="Greub G."/>
        </authorList>
    </citation>
    <scope>NUCLEOTIDE SEQUENCE [LARGE SCALE GENOMIC DNA]</scope>
    <source>
        <strain evidence="4">ATCC VR-1470 / WSU 86-1044</strain>
    </source>
</reference>
<dbReference type="SUPFAM" id="SSF82649">
    <property type="entry name" value="SufE/NifU"/>
    <property type="match status" value="1"/>
</dbReference>
<sequence length="143" mass="16115">MFESCIKKQQNVKKLFESCRSKEEIYQKIIEIGRSSLGLEAEYKIPANEVQGCQSLMHMRAFLKNGKLFFEAESEALISSGLAALLTHVYSGEEPIVILKCPPDYLEEIGVSSSLSPNRANGLYHIHLRMKQIALETFMEEGS</sequence>
<dbReference type="PANTHER" id="PTHR43597:SF5">
    <property type="entry name" value="SUFE-LIKE PROTEIN 2, CHLOROPLASTIC"/>
    <property type="match status" value="1"/>
</dbReference>
<gene>
    <name evidence="3" type="primary">sufE</name>
    <name evidence="3" type="ordered locus">wcw_0581</name>
</gene>
<dbReference type="STRING" id="716544.wcw_0581"/>
<accession>D6YUZ0</accession>
<organism evidence="3 4">
    <name type="scientific">Waddlia chondrophila (strain ATCC VR-1470 / WSU 86-1044)</name>
    <dbReference type="NCBI Taxonomy" id="716544"/>
    <lineage>
        <taxon>Bacteria</taxon>
        <taxon>Pseudomonadati</taxon>
        <taxon>Chlamydiota</taxon>
        <taxon>Chlamydiia</taxon>
        <taxon>Parachlamydiales</taxon>
        <taxon>Waddliaceae</taxon>
        <taxon>Waddlia</taxon>
    </lineage>
</organism>
<protein>
    <submittedName>
        <fullName evidence="3">Cysteine desulfuration protein SufE</fullName>
    </submittedName>
</protein>
<dbReference type="Gene3D" id="3.90.1010.10">
    <property type="match status" value="1"/>
</dbReference>
<dbReference type="Pfam" id="PF02657">
    <property type="entry name" value="SufE"/>
    <property type="match status" value="1"/>
</dbReference>
<dbReference type="PANTHER" id="PTHR43597">
    <property type="entry name" value="SULFUR ACCEPTOR PROTEIN CSDE"/>
    <property type="match status" value="1"/>
</dbReference>
<dbReference type="AlphaFoldDB" id="D6YUZ0"/>
<proteinExistence type="inferred from homology"/>